<gene>
    <name evidence="4" type="ORF">PFISCL1PPCAC_5964</name>
</gene>
<feature type="compositionally biased region" description="Low complexity" evidence="2">
    <location>
        <begin position="193"/>
        <end position="204"/>
    </location>
</feature>
<evidence type="ECO:0000256" key="2">
    <source>
        <dbReference type="SAM" id="MobiDB-lite"/>
    </source>
</evidence>
<feature type="domain" description="Replication protein A C-terminal" evidence="3">
    <location>
        <begin position="196"/>
        <end position="291"/>
    </location>
</feature>
<evidence type="ECO:0000259" key="3">
    <source>
        <dbReference type="Pfam" id="PF08784"/>
    </source>
</evidence>
<dbReference type="InterPro" id="IPR014892">
    <property type="entry name" value="RPA_C"/>
</dbReference>
<name>A0AAV5V8W4_9BILA</name>
<comment type="similarity">
    <text evidence="1">Belongs to the replication factor A protein 2 family.</text>
</comment>
<feature type="non-terminal residue" evidence="4">
    <location>
        <position position="1"/>
    </location>
</feature>
<comment type="caution">
    <text evidence="4">The sequence shown here is derived from an EMBL/GenBank/DDBJ whole genome shotgun (WGS) entry which is preliminary data.</text>
</comment>
<dbReference type="Proteomes" id="UP001432322">
    <property type="component" value="Unassembled WGS sequence"/>
</dbReference>
<dbReference type="EMBL" id="BTSY01000002">
    <property type="protein sequence ID" value="GMT14667.1"/>
    <property type="molecule type" value="Genomic_DNA"/>
</dbReference>
<dbReference type="InterPro" id="IPR036388">
    <property type="entry name" value="WH-like_DNA-bd_sf"/>
</dbReference>
<evidence type="ECO:0000313" key="4">
    <source>
        <dbReference type="EMBL" id="GMT14667.1"/>
    </source>
</evidence>
<feature type="compositionally biased region" description="Low complexity" evidence="2">
    <location>
        <begin position="211"/>
        <end position="225"/>
    </location>
</feature>
<dbReference type="Gene3D" id="1.10.10.10">
    <property type="entry name" value="Winged helix-like DNA-binding domain superfamily/Winged helix DNA-binding domain"/>
    <property type="match status" value="1"/>
</dbReference>
<dbReference type="Pfam" id="PF08784">
    <property type="entry name" value="RPA_C"/>
    <property type="match status" value="1"/>
</dbReference>
<feature type="region of interest" description="Disordered" evidence="2">
    <location>
        <begin position="193"/>
        <end position="225"/>
    </location>
</feature>
<sequence>IIMSFDMSFGDGAGWGGDTSFATETSGKDSESNKLADKLPIPAQISHLADLSDEKVVFGSMMFASAYTIGDVVDVLGDGQSKQYKLCDPQNPDATFTVMTYEGLSEEQGTGIAVEQGQRIFAAGKLRSFDGQVMIVTFKIRHLENELEYDCFVKEAEIAKLYWEKNVQTALRNGSASSLAGCAAGQPMAKDGSVASSSYTSTGSRPVGSSTPAAHRPATAAPTTGAYNDVRDQIMVLLEKQKAQAEGRDNERKDLSVEQVANALKKSEAVIRNAMDQLSQDGIIYSTADDDHFETL</sequence>
<protein>
    <recommendedName>
        <fullName evidence="3">Replication protein A C-terminal domain-containing protein</fullName>
    </recommendedName>
</protein>
<dbReference type="InterPro" id="IPR036390">
    <property type="entry name" value="WH_DNA-bd_sf"/>
</dbReference>
<dbReference type="SUPFAM" id="SSF46785">
    <property type="entry name" value="Winged helix' DNA-binding domain"/>
    <property type="match status" value="1"/>
</dbReference>
<evidence type="ECO:0000313" key="5">
    <source>
        <dbReference type="Proteomes" id="UP001432322"/>
    </source>
</evidence>
<accession>A0AAV5V8W4</accession>
<dbReference type="AlphaFoldDB" id="A0AAV5V8W4"/>
<organism evidence="4 5">
    <name type="scientific">Pristionchus fissidentatus</name>
    <dbReference type="NCBI Taxonomy" id="1538716"/>
    <lineage>
        <taxon>Eukaryota</taxon>
        <taxon>Metazoa</taxon>
        <taxon>Ecdysozoa</taxon>
        <taxon>Nematoda</taxon>
        <taxon>Chromadorea</taxon>
        <taxon>Rhabditida</taxon>
        <taxon>Rhabditina</taxon>
        <taxon>Diplogasteromorpha</taxon>
        <taxon>Diplogasteroidea</taxon>
        <taxon>Neodiplogasteridae</taxon>
        <taxon>Pristionchus</taxon>
    </lineage>
</organism>
<proteinExistence type="inferred from homology"/>
<reference evidence="4" key="1">
    <citation type="submission" date="2023-10" db="EMBL/GenBank/DDBJ databases">
        <title>Genome assembly of Pristionchus species.</title>
        <authorList>
            <person name="Yoshida K."/>
            <person name="Sommer R.J."/>
        </authorList>
    </citation>
    <scope>NUCLEOTIDE SEQUENCE</scope>
    <source>
        <strain evidence="4">RS5133</strain>
    </source>
</reference>
<evidence type="ECO:0000256" key="1">
    <source>
        <dbReference type="ARBA" id="ARBA00007815"/>
    </source>
</evidence>
<keyword evidence="5" id="KW-1185">Reference proteome</keyword>
<dbReference type="InterPro" id="IPR012340">
    <property type="entry name" value="NA-bd_OB-fold"/>
</dbReference>
<dbReference type="Gene3D" id="2.40.50.140">
    <property type="entry name" value="Nucleic acid-binding proteins"/>
    <property type="match status" value="1"/>
</dbReference>